<feature type="transmembrane region" description="Helical" evidence="1">
    <location>
        <begin position="21"/>
        <end position="45"/>
    </location>
</feature>
<accession>A0A446CXM5</accession>
<keyword evidence="1" id="KW-1133">Transmembrane helix</keyword>
<reference evidence="2 3" key="1">
    <citation type="submission" date="2018-07" db="EMBL/GenBank/DDBJ databases">
        <authorList>
            <person name="Peeters C."/>
        </authorList>
    </citation>
    <scope>NUCLEOTIDE SEQUENCE [LARGE SCALE GENOMIC DNA]</scope>
    <source>
        <strain evidence="2 3">LMG 3411</strain>
    </source>
</reference>
<gene>
    <name evidence="2" type="ORF">AGI3411_05643</name>
</gene>
<name>A0A446CXM5_9BURK</name>
<dbReference type="Proteomes" id="UP000289184">
    <property type="component" value="Unassembled WGS sequence"/>
</dbReference>
<evidence type="ECO:0000256" key="1">
    <source>
        <dbReference type="SAM" id="Phobius"/>
    </source>
</evidence>
<protein>
    <submittedName>
        <fullName evidence="2">Uncharacterized protein</fullName>
    </submittedName>
</protein>
<organism evidence="2 3">
    <name type="scientific">Achromobacter agilis</name>
    <dbReference type="NCBI Taxonomy" id="1353888"/>
    <lineage>
        <taxon>Bacteria</taxon>
        <taxon>Pseudomonadati</taxon>
        <taxon>Pseudomonadota</taxon>
        <taxon>Betaproteobacteria</taxon>
        <taxon>Burkholderiales</taxon>
        <taxon>Alcaligenaceae</taxon>
        <taxon>Achromobacter</taxon>
    </lineage>
</organism>
<keyword evidence="1" id="KW-0472">Membrane</keyword>
<dbReference type="AlphaFoldDB" id="A0A446CXM5"/>
<dbReference type="EMBL" id="UFQB01000037">
    <property type="protein sequence ID" value="SSW72587.1"/>
    <property type="molecule type" value="Genomic_DNA"/>
</dbReference>
<evidence type="ECO:0000313" key="3">
    <source>
        <dbReference type="Proteomes" id="UP000289184"/>
    </source>
</evidence>
<sequence>MSTEVMTSLSLLLRSLRMTSGVRIGPSLLPVTVMTSVAVSVAPWASDTVYVMEVVAVWPAARYWKAEPGLKV</sequence>
<evidence type="ECO:0000313" key="2">
    <source>
        <dbReference type="EMBL" id="SSW72587.1"/>
    </source>
</evidence>
<keyword evidence="1" id="KW-0812">Transmembrane</keyword>
<proteinExistence type="predicted"/>
<keyword evidence="3" id="KW-1185">Reference proteome</keyword>